<reference evidence="1 2" key="1">
    <citation type="submission" date="2019-08" db="EMBL/GenBank/DDBJ databases">
        <title>Genome sequence of Gillisia hiemivivida IC154 (type strain).</title>
        <authorList>
            <person name="Bowman J.P."/>
        </authorList>
    </citation>
    <scope>NUCLEOTIDE SEQUENCE [LARGE SCALE GENOMIC DNA]</scope>
    <source>
        <strain evidence="1 2">IC154</strain>
    </source>
</reference>
<dbReference type="AlphaFoldDB" id="A0A5C6ZU39"/>
<sequence>MKITRKEEFIVLKDNKNNLVDFAERITENYSDYRNDNVIVDLLNYENFDIKDALLFLEISNIHRAEKKSFVIVNSNISIDVIPDELIVVPSLLEAGDIIKMEDLERELGF</sequence>
<dbReference type="OrthoDB" id="1442602at2"/>
<comment type="caution">
    <text evidence="1">The sequence shown here is derived from an EMBL/GenBank/DDBJ whole genome shotgun (WGS) entry which is preliminary data.</text>
</comment>
<name>A0A5C6ZU39_9FLAO</name>
<dbReference type="RefSeq" id="WP_026838785.1">
    <property type="nucleotide sequence ID" value="NZ_CBCSHZ010000026.1"/>
</dbReference>
<dbReference type="EMBL" id="VORY01000023">
    <property type="protein sequence ID" value="TXD92302.1"/>
    <property type="molecule type" value="Genomic_DNA"/>
</dbReference>
<proteinExistence type="predicted"/>
<gene>
    <name evidence="1" type="ORF">ES724_14380</name>
</gene>
<protein>
    <submittedName>
        <fullName evidence="1">Ribonuclease Z</fullName>
    </submittedName>
</protein>
<keyword evidence="2" id="KW-1185">Reference proteome</keyword>
<organism evidence="1 2">
    <name type="scientific">Gillisia hiemivivida</name>
    <dbReference type="NCBI Taxonomy" id="291190"/>
    <lineage>
        <taxon>Bacteria</taxon>
        <taxon>Pseudomonadati</taxon>
        <taxon>Bacteroidota</taxon>
        <taxon>Flavobacteriia</taxon>
        <taxon>Flavobacteriales</taxon>
        <taxon>Flavobacteriaceae</taxon>
        <taxon>Gillisia</taxon>
    </lineage>
</organism>
<evidence type="ECO:0000313" key="2">
    <source>
        <dbReference type="Proteomes" id="UP000321367"/>
    </source>
</evidence>
<dbReference type="Proteomes" id="UP000321367">
    <property type="component" value="Unassembled WGS sequence"/>
</dbReference>
<evidence type="ECO:0000313" key="1">
    <source>
        <dbReference type="EMBL" id="TXD92302.1"/>
    </source>
</evidence>
<accession>A0A5C6ZU39</accession>